<dbReference type="EnsemblMetazoa" id="G5575.14">
    <property type="protein sequence ID" value="G5575.14:cds"/>
    <property type="gene ID" value="G5575"/>
</dbReference>
<dbReference type="PANTHER" id="PTHR12126:SF11">
    <property type="entry name" value="NADH DEHYDROGENASE [UBIQUINONE] 1 ALPHA SUBCOMPLEX SUBUNIT 9, MITOCHONDRIAL"/>
    <property type="match status" value="1"/>
</dbReference>
<evidence type="ECO:0000256" key="1">
    <source>
        <dbReference type="ARBA" id="ARBA00038501"/>
    </source>
</evidence>
<comment type="similarity">
    <text evidence="1">Belongs to the complex I NDUFA9 subunit family.</text>
</comment>
<feature type="domain" description="NAD-dependent epimerase/dehydratase" evidence="6">
    <location>
        <begin position="54"/>
        <end position="166"/>
    </location>
</feature>
<dbReference type="GO" id="GO:0005739">
    <property type="term" value="C:mitochondrion"/>
    <property type="evidence" value="ECO:0007669"/>
    <property type="project" value="TreeGrafter"/>
</dbReference>
<dbReference type="Proteomes" id="UP000005408">
    <property type="component" value="Unassembled WGS sequence"/>
</dbReference>
<proteinExistence type="inferred from homology"/>
<reference evidence="7" key="1">
    <citation type="submission" date="2022-08" db="UniProtKB">
        <authorList>
            <consortium name="EnsemblMetazoa"/>
        </authorList>
    </citation>
    <scope>IDENTIFICATION</scope>
    <source>
        <strain evidence="7">05x7-T-G4-1.051#20</strain>
    </source>
</reference>
<dbReference type="PANTHER" id="PTHR12126">
    <property type="entry name" value="NADH-UBIQUINONE OXIDOREDUCTASE 39 KDA SUBUNIT-RELATED"/>
    <property type="match status" value="1"/>
</dbReference>
<evidence type="ECO:0000256" key="2">
    <source>
        <dbReference type="ARBA" id="ARBA00040720"/>
    </source>
</evidence>
<dbReference type="Pfam" id="PF01370">
    <property type="entry name" value="Epimerase"/>
    <property type="match status" value="1"/>
</dbReference>
<dbReference type="OrthoDB" id="275457at2759"/>
<evidence type="ECO:0000256" key="3">
    <source>
        <dbReference type="ARBA" id="ARBA00042000"/>
    </source>
</evidence>
<dbReference type="AlphaFoldDB" id="A0A8W8N6W0"/>
<dbReference type="OMA" id="VLTRNMQ"/>
<protein>
    <recommendedName>
        <fullName evidence="2">NADH dehydrogenase [ubiquinone] 1 alpha subcomplex subunit 9, mitochondrial</fullName>
    </recommendedName>
    <alternativeName>
        <fullName evidence="4">Complex I-39kD</fullName>
    </alternativeName>
    <alternativeName>
        <fullName evidence="3">NADH-ubiquinone oxidoreductase 39 kDa subunit</fullName>
    </alternativeName>
</protein>
<keyword evidence="8" id="KW-1185">Reference proteome</keyword>
<name>A0A8W8N6W0_MAGGI</name>
<evidence type="ECO:0000256" key="4">
    <source>
        <dbReference type="ARBA" id="ARBA00043145"/>
    </source>
</evidence>
<dbReference type="CDD" id="cd05271">
    <property type="entry name" value="NDUFA9_like_SDR_a"/>
    <property type="match status" value="1"/>
</dbReference>
<evidence type="ECO:0000313" key="7">
    <source>
        <dbReference type="EnsemblMetazoa" id="G5575.14:cds"/>
    </source>
</evidence>
<dbReference type="SUPFAM" id="SSF51735">
    <property type="entry name" value="NAD(P)-binding Rossmann-fold domains"/>
    <property type="match status" value="1"/>
</dbReference>
<dbReference type="InterPro" id="IPR036291">
    <property type="entry name" value="NAD(P)-bd_dom_sf"/>
</dbReference>
<dbReference type="GO" id="GO:0044877">
    <property type="term" value="F:protein-containing complex binding"/>
    <property type="evidence" value="ECO:0007669"/>
    <property type="project" value="TreeGrafter"/>
</dbReference>
<dbReference type="InterPro" id="IPR001509">
    <property type="entry name" value="Epimerase_deHydtase"/>
</dbReference>
<dbReference type="InterPro" id="IPR051207">
    <property type="entry name" value="ComplexI_NDUFA9_subunit"/>
</dbReference>
<evidence type="ECO:0000256" key="5">
    <source>
        <dbReference type="ARBA" id="ARBA00046455"/>
    </source>
</evidence>
<evidence type="ECO:0000259" key="6">
    <source>
        <dbReference type="Pfam" id="PF01370"/>
    </source>
</evidence>
<evidence type="ECO:0000313" key="8">
    <source>
        <dbReference type="Proteomes" id="UP000005408"/>
    </source>
</evidence>
<sequence length="394" mass="45038">MASGLATHALRLGRQNLPAAASTTYLQKRHAGSELAACKRGRGGRSSFSGVVATVFGASGFMGRHIVNRLGRIGSQVIIPYRGDTFRLERLRLCGDLGQILFTPMDSIYHEDQMRKAMMHSNVVINLIGKEYESDSYDFHDLYVDAPANIARIAKEMGVERFIHFSHLNADPNPPELIYFGTDLPRGNSSLKKKWEGDQLVREIFPEAIIFRPADIYGIKDWYFFKYIYHRRYSKIRHAIPIWREGMDTVKQPVWSSDVAAGVLNAVFDTDAPGNTYYCVGPERYCLNNMVDHITKICAREFRYITDIDVSYIRKLIRQRKNRIVNIDTLQREALSDLIVQRHLAKTLEDLGVQPRSLQDMAPIVTNPYMAFKSMDDEYIKTKYTIPKLISVDD</sequence>
<accession>A0A8W8N6W0</accession>
<dbReference type="Gene3D" id="3.40.50.720">
    <property type="entry name" value="NAD(P)-binding Rossmann-like Domain"/>
    <property type="match status" value="1"/>
</dbReference>
<organism evidence="7 8">
    <name type="scientific">Magallana gigas</name>
    <name type="common">Pacific oyster</name>
    <name type="synonym">Crassostrea gigas</name>
    <dbReference type="NCBI Taxonomy" id="29159"/>
    <lineage>
        <taxon>Eukaryota</taxon>
        <taxon>Metazoa</taxon>
        <taxon>Spiralia</taxon>
        <taxon>Lophotrochozoa</taxon>
        <taxon>Mollusca</taxon>
        <taxon>Bivalvia</taxon>
        <taxon>Autobranchia</taxon>
        <taxon>Pteriomorphia</taxon>
        <taxon>Ostreida</taxon>
        <taxon>Ostreoidea</taxon>
        <taxon>Ostreidae</taxon>
        <taxon>Magallana</taxon>
    </lineage>
</organism>
<comment type="subunit">
    <text evidence="5">Complex I is composed of 45 different subunits. This a component of the hydrophobic protein fraction. Interacts with BLOC1S1. Interacts with SLC2A4. Interacts with CLOCK. Interacts with RAB5IF.</text>
</comment>